<dbReference type="EMBL" id="BSDO01000008">
    <property type="protein sequence ID" value="GLI24603.1"/>
    <property type="molecule type" value="Genomic_DNA"/>
</dbReference>
<name>A0A9W6FP34_XANFL</name>
<dbReference type="Proteomes" id="UP001144397">
    <property type="component" value="Unassembled WGS sequence"/>
</dbReference>
<reference evidence="8" key="1">
    <citation type="submission" date="2022-12" db="EMBL/GenBank/DDBJ databases">
        <title>Reference genome sequencing for broad-spectrum identification of bacterial and archaeal isolates by mass spectrometry.</title>
        <authorList>
            <person name="Sekiguchi Y."/>
            <person name="Tourlousse D.M."/>
        </authorList>
    </citation>
    <scope>NUCLEOTIDE SEQUENCE</scope>
    <source>
        <strain evidence="8">301</strain>
    </source>
</reference>
<dbReference type="Pfam" id="PF07886">
    <property type="entry name" value="BA14K"/>
    <property type="match status" value="1"/>
</dbReference>
<keyword evidence="5" id="KW-0430">Lectin</keyword>
<comment type="caution">
    <text evidence="8">The sequence shown here is derived from an EMBL/GenBank/DDBJ whole genome shotgun (WGS) entry which is preliminary data.</text>
</comment>
<dbReference type="AlphaFoldDB" id="A0A9W6FP34"/>
<comment type="function">
    <text evidence="6">Has immunoglobulin-binding and hemagglutination properties, and can bind to mannose. Essential for virulence. May be involved in LPS biosynthesis or polysaccharide transport.</text>
</comment>
<evidence type="ECO:0000256" key="1">
    <source>
        <dbReference type="ARBA" id="ARBA00004167"/>
    </source>
</evidence>
<evidence type="ECO:0000256" key="5">
    <source>
        <dbReference type="ARBA" id="ARBA00022734"/>
    </source>
</evidence>
<evidence type="ECO:0000313" key="8">
    <source>
        <dbReference type="EMBL" id="GLI24603.1"/>
    </source>
</evidence>
<evidence type="ECO:0000256" key="7">
    <source>
        <dbReference type="SAM" id="MobiDB-lite"/>
    </source>
</evidence>
<dbReference type="GO" id="GO:0016020">
    <property type="term" value="C:membrane"/>
    <property type="evidence" value="ECO:0007669"/>
    <property type="project" value="UniProtKB-SubCell"/>
</dbReference>
<organism evidence="8 9">
    <name type="scientific">Xanthobacter flavus</name>
    <dbReference type="NCBI Taxonomy" id="281"/>
    <lineage>
        <taxon>Bacteria</taxon>
        <taxon>Pseudomonadati</taxon>
        <taxon>Pseudomonadota</taxon>
        <taxon>Alphaproteobacteria</taxon>
        <taxon>Hyphomicrobiales</taxon>
        <taxon>Xanthobacteraceae</taxon>
        <taxon>Xanthobacter</taxon>
    </lineage>
</organism>
<proteinExistence type="inferred from homology"/>
<dbReference type="GO" id="GO:0030246">
    <property type="term" value="F:carbohydrate binding"/>
    <property type="evidence" value="ECO:0007669"/>
    <property type="project" value="UniProtKB-KW"/>
</dbReference>
<feature type="region of interest" description="Disordered" evidence="7">
    <location>
        <begin position="76"/>
        <end position="120"/>
    </location>
</feature>
<dbReference type="InterPro" id="IPR012413">
    <property type="entry name" value="BA14K"/>
</dbReference>
<accession>A0A9W6FP34</accession>
<keyword evidence="4" id="KW-1003">Cell membrane</keyword>
<evidence type="ECO:0000256" key="4">
    <source>
        <dbReference type="ARBA" id="ARBA00022475"/>
    </source>
</evidence>
<keyword evidence="4" id="KW-0472">Membrane</keyword>
<comment type="similarity">
    <text evidence="2">Belongs to the BA14k family.</text>
</comment>
<feature type="compositionally biased region" description="Gly residues" evidence="7">
    <location>
        <begin position="106"/>
        <end position="119"/>
    </location>
</feature>
<gene>
    <name evidence="8" type="ORF">XFLAVUS301_42770</name>
</gene>
<protein>
    <recommendedName>
        <fullName evidence="3">Lectin-like protein BA14k</fullName>
    </recommendedName>
</protein>
<evidence type="ECO:0000256" key="3">
    <source>
        <dbReference type="ARBA" id="ARBA00020552"/>
    </source>
</evidence>
<evidence type="ECO:0000256" key="6">
    <source>
        <dbReference type="ARBA" id="ARBA00025321"/>
    </source>
</evidence>
<evidence type="ECO:0000313" key="9">
    <source>
        <dbReference type="Proteomes" id="UP001144397"/>
    </source>
</evidence>
<sequence length="218" mass="22504">MRGRILASPGALTWHHKEFGMPNLLRKTFRRITVGLTSAALVASSVGMAAVATAPAASAQALRAGASSMNIQAAAPEAVQDRRGGPNRAPGVRGPGRGPGPAVRGPGRGPGYGRPGYGRPGYNRPGYARPGWHGPRPGYHARWGRPYWRNGGWYYRNNNGAWIAAGIAGLAIGAAAGAAAANSGGGGDGVAYCAQRFRSYNPATGTYTGYDGLQHPCP</sequence>
<evidence type="ECO:0000256" key="2">
    <source>
        <dbReference type="ARBA" id="ARBA00010270"/>
    </source>
</evidence>
<comment type="subcellular location">
    <subcellularLocation>
        <location evidence="1">Membrane</location>
        <topology evidence="1">Single-pass membrane protein</topology>
    </subcellularLocation>
</comment>